<dbReference type="EMBL" id="AP023091">
    <property type="protein sequence ID" value="BCE17648.1"/>
    <property type="molecule type" value="Genomic_DNA"/>
</dbReference>
<reference evidence="4" key="4">
    <citation type="submission" date="2020-05" db="EMBL/GenBank/DDBJ databases">
        <title>Complete genome sequence of Bradyrhizobium diazoefficiens XF3 isolated from soybean nodule.</title>
        <authorList>
            <person name="Noda R."/>
            <person name="Kakizaki K."/>
            <person name="Minamisawa K."/>
        </authorList>
    </citation>
    <scope>NUCLEOTIDE SEQUENCE</scope>
    <source>
        <strain evidence="4">XF3</strain>
    </source>
</reference>
<reference evidence="6" key="6">
    <citation type="submission" date="2020-05" db="EMBL/GenBank/DDBJ databases">
        <title>Complete genome sequence of Bradyrhizobium diazoefficiens XF5 isolated from soybean nodule.</title>
        <authorList>
            <person name="Noda R."/>
            <person name="Kakizaki K."/>
            <person name="Minamisawa K."/>
        </authorList>
    </citation>
    <scope>NUCLEOTIDE SEQUENCE</scope>
    <source>
        <strain evidence="6">XF5</strain>
    </source>
</reference>
<evidence type="ECO:0000313" key="9">
    <source>
        <dbReference type="EMBL" id="BCE78911.1"/>
    </source>
</evidence>
<evidence type="ECO:0000313" key="3">
    <source>
        <dbReference type="EMBL" id="BCE26560.1"/>
    </source>
</evidence>
<organism evidence="3">
    <name type="scientific">Bradyrhizobium diazoefficiens</name>
    <dbReference type="NCBI Taxonomy" id="1355477"/>
    <lineage>
        <taxon>Bacteria</taxon>
        <taxon>Pseudomonadati</taxon>
        <taxon>Pseudomonadota</taxon>
        <taxon>Alphaproteobacteria</taxon>
        <taxon>Hyphomicrobiales</taxon>
        <taxon>Nitrobacteraceae</taxon>
        <taxon>Bradyrhizobium</taxon>
    </lineage>
</organism>
<protein>
    <submittedName>
        <fullName evidence="3">Uncharacterized protein</fullName>
    </submittedName>
</protein>
<gene>
    <name evidence="10" type="ORF">XF10B_03270</name>
    <name evidence="2" type="ORF">XF1B_03290</name>
    <name evidence="3" type="ORF">XF2B_03290</name>
    <name evidence="4" type="ORF">XF3B_03310</name>
    <name evidence="5" type="ORF">XF4B_03300</name>
    <name evidence="6" type="ORF">XF5B_03270</name>
    <name evidence="7" type="ORF">XF6B_03290</name>
    <name evidence="8" type="ORF">XF8B_03920</name>
    <name evidence="9" type="ORF">XF9B_03320</name>
</gene>
<accession>A0A809XI81</accession>
<sequence>MLPAEITSTAAKPRMILARNLRVGNMVRLDGDAIRPDIPTPNLMFLQRSRGPEAALSERVRKIKAETSRGGKSVRPAPRVERVSGPSRATSLTNPWGAVLRLTGKRLIL</sequence>
<reference evidence="7" key="7">
    <citation type="submission" date="2020-05" db="EMBL/GenBank/DDBJ databases">
        <title>Complete genome sequence of Bradyrhizobium diazoefficiens XF6 isolated from soybean nodule.</title>
        <authorList>
            <person name="Noda R."/>
            <person name="Kakizaki K."/>
            <person name="Minamisawa K."/>
        </authorList>
    </citation>
    <scope>NUCLEOTIDE SEQUENCE</scope>
    <source>
        <strain evidence="7">XF6</strain>
    </source>
</reference>
<dbReference type="EMBL" id="AP023092">
    <property type="protein sequence ID" value="BCE26560.1"/>
    <property type="molecule type" value="Genomic_DNA"/>
</dbReference>
<dbReference type="EMBL" id="AP023093">
    <property type="protein sequence ID" value="BCE35300.1"/>
    <property type="molecule type" value="Genomic_DNA"/>
</dbReference>
<dbReference type="EMBL" id="AP023095">
    <property type="protein sequence ID" value="BCE52815.1"/>
    <property type="molecule type" value="Genomic_DNA"/>
</dbReference>
<dbReference type="EMBL" id="AP023098">
    <property type="protein sequence ID" value="BCE78911.1"/>
    <property type="molecule type" value="Genomic_DNA"/>
</dbReference>
<dbReference type="EMBL" id="AP023097">
    <property type="protein sequence ID" value="BCE70281.1"/>
    <property type="molecule type" value="Genomic_DNA"/>
</dbReference>
<proteinExistence type="predicted"/>
<reference evidence="5" key="5">
    <citation type="submission" date="2020-05" db="EMBL/GenBank/DDBJ databases">
        <title>Complete genome sequence of Bradyrhizobium diazoefficiens XF4 isolated from soybean nodule.</title>
        <authorList>
            <person name="Noda R."/>
            <person name="Kakizaki K."/>
            <person name="Minamisawa K."/>
        </authorList>
    </citation>
    <scope>NUCLEOTIDE SEQUENCE</scope>
    <source>
        <strain evidence="5">XF4</strain>
    </source>
</reference>
<evidence type="ECO:0000313" key="8">
    <source>
        <dbReference type="EMBL" id="BCE70281.1"/>
    </source>
</evidence>
<evidence type="ECO:0000313" key="10">
    <source>
        <dbReference type="EMBL" id="BCE87529.1"/>
    </source>
</evidence>
<evidence type="ECO:0000313" key="7">
    <source>
        <dbReference type="EMBL" id="BCE61530.1"/>
    </source>
</evidence>
<reference evidence="10" key="2">
    <citation type="submission" date="2020-05" db="EMBL/GenBank/DDBJ databases">
        <title>Complete genome sequence of Bradyrhizobium diazoefficiens XF10 isolated from soybean nodule.</title>
        <authorList>
            <person name="Noda R."/>
            <person name="Kakizaki K."/>
            <person name="Minamisawa K."/>
        </authorList>
    </citation>
    <scope>NUCLEOTIDE SEQUENCE</scope>
    <source>
        <strain evidence="10">XF10</strain>
    </source>
</reference>
<evidence type="ECO:0000313" key="5">
    <source>
        <dbReference type="EMBL" id="BCE43981.1"/>
    </source>
</evidence>
<evidence type="ECO:0000313" key="6">
    <source>
        <dbReference type="EMBL" id="BCE52815.1"/>
    </source>
</evidence>
<feature type="region of interest" description="Disordered" evidence="1">
    <location>
        <begin position="65"/>
        <end position="88"/>
    </location>
</feature>
<evidence type="ECO:0000313" key="2">
    <source>
        <dbReference type="EMBL" id="BCE17648.1"/>
    </source>
</evidence>
<dbReference type="EMBL" id="AP023099">
    <property type="protein sequence ID" value="BCE87529.1"/>
    <property type="molecule type" value="Genomic_DNA"/>
</dbReference>
<reference evidence="3" key="3">
    <citation type="submission" date="2020-05" db="EMBL/GenBank/DDBJ databases">
        <title>Complete genome sequence of Bradyrhizobium diazoefficiens XF2 isolated from soybean nodule.</title>
        <authorList>
            <person name="Noda R."/>
            <person name="Kakizaki K."/>
            <person name="Minamisawa K."/>
        </authorList>
    </citation>
    <scope>NUCLEOTIDE SEQUENCE</scope>
    <source>
        <strain evidence="3">XF2</strain>
    </source>
</reference>
<name>A0A809XI81_9BRAD</name>
<reference evidence="2" key="1">
    <citation type="submission" date="2020-05" db="EMBL/GenBank/DDBJ databases">
        <title>Complete genome sequence of Bradyrhizobium diazoefficiens XF1 isolated from soybean nodule.</title>
        <authorList>
            <person name="Noda R."/>
            <person name="Kakizaki K."/>
            <person name="Minamisawa K."/>
        </authorList>
    </citation>
    <scope>NUCLEOTIDE SEQUENCE</scope>
    <source>
        <strain evidence="2">XF1</strain>
    </source>
</reference>
<evidence type="ECO:0000313" key="4">
    <source>
        <dbReference type="EMBL" id="BCE35300.1"/>
    </source>
</evidence>
<dbReference type="EMBL" id="AP023094">
    <property type="protein sequence ID" value="BCE43981.1"/>
    <property type="molecule type" value="Genomic_DNA"/>
</dbReference>
<dbReference type="EMBL" id="AP023096">
    <property type="protein sequence ID" value="BCE61530.1"/>
    <property type="molecule type" value="Genomic_DNA"/>
</dbReference>
<reference evidence="8" key="8">
    <citation type="submission" date="2020-05" db="EMBL/GenBank/DDBJ databases">
        <title>Complete genome sequence of Bradyrhizobium diazoefficiens XF8 isolated from soybean nodule.</title>
        <authorList>
            <person name="Noda R."/>
            <person name="Kakizaki K."/>
            <person name="Minamisawa K."/>
        </authorList>
    </citation>
    <scope>NUCLEOTIDE SEQUENCE</scope>
    <source>
        <strain evidence="8">XF8</strain>
    </source>
</reference>
<evidence type="ECO:0000256" key="1">
    <source>
        <dbReference type="SAM" id="MobiDB-lite"/>
    </source>
</evidence>
<reference evidence="9" key="9">
    <citation type="submission" date="2020-05" db="EMBL/GenBank/DDBJ databases">
        <title>Complete genome sequence of Bradyrhizobium diazoefficiens XF9 isolated from soybean nodule.</title>
        <authorList>
            <person name="Noda R."/>
            <person name="Kakizaki K."/>
            <person name="Minamisawa K."/>
        </authorList>
    </citation>
    <scope>NUCLEOTIDE SEQUENCE</scope>
    <source>
        <strain evidence="9">XF9</strain>
    </source>
</reference>
<dbReference type="AlphaFoldDB" id="A0A809XI81"/>